<dbReference type="InterPro" id="IPR036388">
    <property type="entry name" value="WH-like_DNA-bd_sf"/>
</dbReference>
<keyword evidence="2" id="KW-0238">DNA-binding</keyword>
<evidence type="ECO:0000313" key="5">
    <source>
        <dbReference type="Proteomes" id="UP000252797"/>
    </source>
</evidence>
<dbReference type="InterPro" id="IPR036390">
    <property type="entry name" value="WH_DNA-bd_sf"/>
</dbReference>
<dbReference type="EMBL" id="LEPB01000004">
    <property type="protein sequence ID" value="RCA10355.1"/>
    <property type="molecule type" value="Genomic_DNA"/>
</dbReference>
<dbReference type="GO" id="GO:0003677">
    <property type="term" value="F:DNA binding"/>
    <property type="evidence" value="ECO:0007669"/>
    <property type="project" value="UniProtKB-KW"/>
</dbReference>
<evidence type="ECO:0000256" key="1">
    <source>
        <dbReference type="ARBA" id="ARBA00023015"/>
    </source>
</evidence>
<dbReference type="GO" id="GO:0003700">
    <property type="term" value="F:DNA-binding transcription factor activity"/>
    <property type="evidence" value="ECO:0007669"/>
    <property type="project" value="InterPro"/>
</dbReference>
<proteinExistence type="predicted"/>
<evidence type="ECO:0000256" key="2">
    <source>
        <dbReference type="ARBA" id="ARBA00023125"/>
    </source>
</evidence>
<keyword evidence="3" id="KW-0804">Transcription</keyword>
<dbReference type="RefSeq" id="WP_113845456.1">
    <property type="nucleotide sequence ID" value="NZ_CABGJE010000001.1"/>
</dbReference>
<reference evidence="4 5" key="1">
    <citation type="submission" date="2015-06" db="EMBL/GenBank/DDBJ databases">
        <title>The Genome Sequence of Enterococcus durans 4EA1.</title>
        <authorList>
            <consortium name="The Broad Institute Genomics Platform"/>
            <consortium name="The Broad Institute Genome Sequencing Center for Infectious Disease"/>
            <person name="Earl A.M."/>
            <person name="Van Tyne D."/>
            <person name="Lebreton F."/>
            <person name="Saavedra J.T."/>
            <person name="Gilmore M.S."/>
            <person name="Manson Mcguire A."/>
            <person name="Clock S."/>
            <person name="Crupain M."/>
            <person name="Rangan U."/>
            <person name="Young S."/>
            <person name="Abouelleil A."/>
            <person name="Cao P."/>
            <person name="Chapman S.B."/>
            <person name="Griggs A."/>
            <person name="Priest M."/>
            <person name="Shea T."/>
            <person name="Wortman J."/>
            <person name="Nusbaum C."/>
            <person name="Birren B."/>
        </authorList>
    </citation>
    <scope>NUCLEOTIDE SEQUENCE [LARGE SCALE GENOMIC DNA]</scope>
    <source>
        <strain evidence="4 5">4EA1</strain>
    </source>
</reference>
<gene>
    <name evidence="4" type="ORF">EA71_01105</name>
</gene>
<name>A0A367CCH3_9ENTE</name>
<dbReference type="Proteomes" id="UP000252797">
    <property type="component" value="Unassembled WGS sequence"/>
</dbReference>
<evidence type="ECO:0000256" key="3">
    <source>
        <dbReference type="ARBA" id="ARBA00023163"/>
    </source>
</evidence>
<dbReference type="SMART" id="SM00345">
    <property type="entry name" value="HTH_GNTR"/>
    <property type="match status" value="1"/>
</dbReference>
<organism evidence="4 5">
    <name type="scientific">Enterococcus durans</name>
    <dbReference type="NCBI Taxonomy" id="53345"/>
    <lineage>
        <taxon>Bacteria</taxon>
        <taxon>Bacillati</taxon>
        <taxon>Bacillota</taxon>
        <taxon>Bacilli</taxon>
        <taxon>Lactobacillales</taxon>
        <taxon>Enterococcaceae</taxon>
        <taxon>Enterococcus</taxon>
    </lineage>
</organism>
<dbReference type="PROSITE" id="PS50949">
    <property type="entry name" value="HTH_GNTR"/>
    <property type="match status" value="1"/>
</dbReference>
<dbReference type="CDD" id="cd07377">
    <property type="entry name" value="WHTH_GntR"/>
    <property type="match status" value="1"/>
</dbReference>
<accession>A0A367CCH3</accession>
<dbReference type="PANTHER" id="PTHR38445">
    <property type="entry name" value="HTH-TYPE TRANSCRIPTIONAL REPRESSOR YTRA"/>
    <property type="match status" value="1"/>
</dbReference>
<comment type="caution">
    <text evidence="4">The sequence shown here is derived from an EMBL/GenBank/DDBJ whole genome shotgun (WGS) entry which is preliminary data.</text>
</comment>
<dbReference type="Pfam" id="PF00392">
    <property type="entry name" value="GntR"/>
    <property type="match status" value="1"/>
</dbReference>
<dbReference type="InterPro" id="IPR000524">
    <property type="entry name" value="Tscrpt_reg_HTH_GntR"/>
</dbReference>
<protein>
    <submittedName>
        <fullName evidence="4">Uncharacterized protein</fullName>
    </submittedName>
</protein>
<dbReference type="Gene3D" id="1.10.10.10">
    <property type="entry name" value="Winged helix-like DNA-binding domain superfamily/Winged helix DNA-binding domain"/>
    <property type="match status" value="1"/>
</dbReference>
<dbReference type="PANTHER" id="PTHR38445:SF9">
    <property type="entry name" value="HTH-TYPE TRANSCRIPTIONAL REPRESSOR YTRA"/>
    <property type="match status" value="1"/>
</dbReference>
<dbReference type="AlphaFoldDB" id="A0A367CCH3"/>
<sequence length="137" mass="15578">MITIDKNSSKPYYKQLMLSIKEAILQGILQPGDKIPSVREMAKQQLMNPNTVSKAYKVLEAEQVLITIKGKGTFVKDFAKLPRDELRISQLKDQMNDLVIEATHLKVTEQELITWIEQTQAALGGPEHESHETFQND</sequence>
<dbReference type="STRING" id="53345.LIU_06760"/>
<keyword evidence="1" id="KW-0805">Transcription regulation</keyword>
<dbReference type="SUPFAM" id="SSF46785">
    <property type="entry name" value="Winged helix' DNA-binding domain"/>
    <property type="match status" value="1"/>
</dbReference>
<evidence type="ECO:0000313" key="4">
    <source>
        <dbReference type="EMBL" id="RCA10355.1"/>
    </source>
</evidence>